<protein>
    <recommendedName>
        <fullName evidence="4">DUF1440 domain-containing protein</fullName>
    </recommendedName>
</protein>
<keyword evidence="1" id="KW-0472">Membrane</keyword>
<organism evidence="2 3">
    <name type="scientific">Dactylosporangium salmoneum</name>
    <dbReference type="NCBI Taxonomy" id="53361"/>
    <lineage>
        <taxon>Bacteria</taxon>
        <taxon>Bacillati</taxon>
        <taxon>Actinomycetota</taxon>
        <taxon>Actinomycetes</taxon>
        <taxon>Micromonosporales</taxon>
        <taxon>Micromonosporaceae</taxon>
        <taxon>Dactylosporangium</taxon>
    </lineage>
</organism>
<gene>
    <name evidence="2" type="ORF">GCM10010170_001130</name>
</gene>
<dbReference type="RefSeq" id="WP_344610161.1">
    <property type="nucleotide sequence ID" value="NZ_BAAARV010000003.1"/>
</dbReference>
<evidence type="ECO:0000313" key="2">
    <source>
        <dbReference type="EMBL" id="GAA2326374.1"/>
    </source>
</evidence>
<dbReference type="EMBL" id="BAAARV010000003">
    <property type="protein sequence ID" value="GAA2326374.1"/>
    <property type="molecule type" value="Genomic_DNA"/>
</dbReference>
<sequence>MASGLVRGALAGAAGTTALNATTYLDMAVRGRAPSDAPQDLIEKAARDAGLRVPGEGETREHRLQGLGPLVGMAVGVGVGALAGAAQAALARRGRRLPVVVGAALIAAGAMALADVPLKLFGISDPRTWSAGDWAGDIVPHLVYGAVTWASLDGTGPGSSVTTRARWR</sequence>
<comment type="caution">
    <text evidence="2">The sequence shown here is derived from an EMBL/GenBank/DDBJ whole genome shotgun (WGS) entry which is preliminary data.</text>
</comment>
<dbReference type="Proteomes" id="UP001501444">
    <property type="component" value="Unassembled WGS sequence"/>
</dbReference>
<feature type="transmembrane region" description="Helical" evidence="1">
    <location>
        <begin position="70"/>
        <end position="91"/>
    </location>
</feature>
<evidence type="ECO:0000256" key="1">
    <source>
        <dbReference type="SAM" id="Phobius"/>
    </source>
</evidence>
<accession>A0ABN3FC94</accession>
<reference evidence="2 3" key="1">
    <citation type="journal article" date="2019" name="Int. J. Syst. Evol. Microbiol.">
        <title>The Global Catalogue of Microorganisms (GCM) 10K type strain sequencing project: providing services to taxonomists for standard genome sequencing and annotation.</title>
        <authorList>
            <consortium name="The Broad Institute Genomics Platform"/>
            <consortium name="The Broad Institute Genome Sequencing Center for Infectious Disease"/>
            <person name="Wu L."/>
            <person name="Ma J."/>
        </authorList>
    </citation>
    <scope>NUCLEOTIDE SEQUENCE [LARGE SCALE GENOMIC DNA]</scope>
    <source>
        <strain evidence="2 3">JCM 3272</strain>
    </source>
</reference>
<keyword evidence="3" id="KW-1185">Reference proteome</keyword>
<keyword evidence="1" id="KW-0812">Transmembrane</keyword>
<feature type="transmembrane region" description="Helical" evidence="1">
    <location>
        <begin position="97"/>
        <end position="118"/>
    </location>
</feature>
<name>A0ABN3FC94_9ACTN</name>
<proteinExistence type="predicted"/>
<keyword evidence="1" id="KW-1133">Transmembrane helix</keyword>
<evidence type="ECO:0000313" key="3">
    <source>
        <dbReference type="Proteomes" id="UP001501444"/>
    </source>
</evidence>
<evidence type="ECO:0008006" key="4">
    <source>
        <dbReference type="Google" id="ProtNLM"/>
    </source>
</evidence>